<reference evidence="1" key="2">
    <citation type="journal article" date="2022" name="New Phytol.">
        <title>Evolutionary transition to the ectomycorrhizal habit in the genomes of a hyperdiverse lineage of mushroom-forming fungi.</title>
        <authorList>
            <person name="Looney B."/>
            <person name="Miyauchi S."/>
            <person name="Morin E."/>
            <person name="Drula E."/>
            <person name="Courty P.E."/>
            <person name="Kohler A."/>
            <person name="Kuo A."/>
            <person name="LaButti K."/>
            <person name="Pangilinan J."/>
            <person name="Lipzen A."/>
            <person name="Riley R."/>
            <person name="Andreopoulos W."/>
            <person name="He G."/>
            <person name="Johnson J."/>
            <person name="Nolan M."/>
            <person name="Tritt A."/>
            <person name="Barry K.W."/>
            <person name="Grigoriev I.V."/>
            <person name="Nagy L.G."/>
            <person name="Hibbett D."/>
            <person name="Henrissat B."/>
            <person name="Matheny P.B."/>
            <person name="Labbe J."/>
            <person name="Martin F.M."/>
        </authorList>
    </citation>
    <scope>NUCLEOTIDE SEQUENCE</scope>
    <source>
        <strain evidence="1">EC-137</strain>
    </source>
</reference>
<name>A0ACB8R0L9_9AGAM</name>
<dbReference type="EMBL" id="MU273465">
    <property type="protein sequence ID" value="KAI0037176.1"/>
    <property type="molecule type" value="Genomic_DNA"/>
</dbReference>
<comment type="caution">
    <text evidence="1">The sequence shown here is derived from an EMBL/GenBank/DDBJ whole genome shotgun (WGS) entry which is preliminary data.</text>
</comment>
<accession>A0ACB8R0L9</accession>
<sequence length="381" mass="42853">MVETDGAAWAVGPHEDSPGFRNDMKAADDAYTAPSLHRSSFSVPWTTSSLANATFYADYRSLDEIYSFMHQLAADHSDRISVVPLGHSGEGREMFALEINGVGGARSWSHDSYFGGRKREEGKFPPGFAITGAQHAREWIATSTALYIAHALVANDTEQYSLSPLLRTFNFYIVPVPNPDGYLYTWDHDRFWYKNRQLLGAQGYKWKANPAYFSSDGDLKPKKKRGAADPCSHWYPGSRPFQAPEVNNMANYFETLPHLRAYIDLRSYGQMLSAPYSYSCKKYPKDAEDQMEAISGAASAVRRTHGTVFTTGQLCSTLYRAPGNVVDWMYERLGVKWSFAAHLRDTGTYGFNLPAEWIRPVAEETTQMIDYLARFIATKEA</sequence>
<proteinExistence type="predicted"/>
<protein>
    <submittedName>
        <fullName evidence="1">Uncharacterized protein</fullName>
    </submittedName>
</protein>
<gene>
    <name evidence="1" type="ORF">K488DRAFT_75503</name>
</gene>
<organism evidence="1 2">
    <name type="scientific">Vararia minispora EC-137</name>
    <dbReference type="NCBI Taxonomy" id="1314806"/>
    <lineage>
        <taxon>Eukaryota</taxon>
        <taxon>Fungi</taxon>
        <taxon>Dikarya</taxon>
        <taxon>Basidiomycota</taxon>
        <taxon>Agaricomycotina</taxon>
        <taxon>Agaricomycetes</taxon>
        <taxon>Russulales</taxon>
        <taxon>Lachnocladiaceae</taxon>
        <taxon>Vararia</taxon>
    </lineage>
</organism>
<reference evidence="1" key="1">
    <citation type="submission" date="2021-02" db="EMBL/GenBank/DDBJ databases">
        <authorList>
            <consortium name="DOE Joint Genome Institute"/>
            <person name="Ahrendt S."/>
            <person name="Looney B.P."/>
            <person name="Miyauchi S."/>
            <person name="Morin E."/>
            <person name="Drula E."/>
            <person name="Courty P.E."/>
            <person name="Chicoki N."/>
            <person name="Fauchery L."/>
            <person name="Kohler A."/>
            <person name="Kuo A."/>
            <person name="Labutti K."/>
            <person name="Pangilinan J."/>
            <person name="Lipzen A."/>
            <person name="Riley R."/>
            <person name="Andreopoulos W."/>
            <person name="He G."/>
            <person name="Johnson J."/>
            <person name="Barry K.W."/>
            <person name="Grigoriev I.V."/>
            <person name="Nagy L."/>
            <person name="Hibbett D."/>
            <person name="Henrissat B."/>
            <person name="Matheny P.B."/>
            <person name="Labbe J."/>
            <person name="Martin F."/>
        </authorList>
    </citation>
    <scope>NUCLEOTIDE SEQUENCE</scope>
    <source>
        <strain evidence="1">EC-137</strain>
    </source>
</reference>
<evidence type="ECO:0000313" key="2">
    <source>
        <dbReference type="Proteomes" id="UP000814128"/>
    </source>
</evidence>
<keyword evidence="2" id="KW-1185">Reference proteome</keyword>
<dbReference type="Proteomes" id="UP000814128">
    <property type="component" value="Unassembled WGS sequence"/>
</dbReference>
<evidence type="ECO:0000313" key="1">
    <source>
        <dbReference type="EMBL" id="KAI0037176.1"/>
    </source>
</evidence>